<dbReference type="AlphaFoldDB" id="A0A194W8K3"/>
<keyword evidence="11" id="KW-1185">Reference proteome</keyword>
<organism evidence="10 11">
    <name type="scientific">Cytospora mali</name>
    <name type="common">Apple Valsa canker fungus</name>
    <name type="synonym">Valsa mali</name>
    <dbReference type="NCBI Taxonomy" id="578113"/>
    <lineage>
        <taxon>Eukaryota</taxon>
        <taxon>Fungi</taxon>
        <taxon>Dikarya</taxon>
        <taxon>Ascomycota</taxon>
        <taxon>Pezizomycotina</taxon>
        <taxon>Sordariomycetes</taxon>
        <taxon>Sordariomycetidae</taxon>
        <taxon>Diaporthales</taxon>
        <taxon>Cytosporaceae</taxon>
        <taxon>Cytospora</taxon>
    </lineage>
</organism>
<evidence type="ECO:0000256" key="1">
    <source>
        <dbReference type="ARBA" id="ARBA00001971"/>
    </source>
</evidence>
<dbReference type="InterPro" id="IPR036396">
    <property type="entry name" value="Cyt_P450_sf"/>
</dbReference>
<evidence type="ECO:0000313" key="10">
    <source>
        <dbReference type="EMBL" id="KUI72617.1"/>
    </source>
</evidence>
<dbReference type="InterPro" id="IPR002401">
    <property type="entry name" value="Cyt_P450_E_grp-I"/>
</dbReference>
<dbReference type="GO" id="GO:0020037">
    <property type="term" value="F:heme binding"/>
    <property type="evidence" value="ECO:0007669"/>
    <property type="project" value="InterPro"/>
</dbReference>
<dbReference type="Pfam" id="PF00067">
    <property type="entry name" value="p450"/>
    <property type="match status" value="1"/>
</dbReference>
<accession>A0A194W8K3</accession>
<comment type="cofactor">
    <cofactor evidence="1 8">
        <name>heme</name>
        <dbReference type="ChEBI" id="CHEBI:30413"/>
    </cofactor>
</comment>
<proteinExistence type="inferred from homology"/>
<keyword evidence="9" id="KW-0472">Membrane</keyword>
<evidence type="ECO:0000313" key="11">
    <source>
        <dbReference type="Proteomes" id="UP000078559"/>
    </source>
</evidence>
<evidence type="ECO:0000256" key="4">
    <source>
        <dbReference type="ARBA" id="ARBA00022723"/>
    </source>
</evidence>
<keyword evidence="4 8" id="KW-0479">Metal-binding</keyword>
<dbReference type="GO" id="GO:0004497">
    <property type="term" value="F:monooxygenase activity"/>
    <property type="evidence" value="ECO:0007669"/>
    <property type="project" value="UniProtKB-KW"/>
</dbReference>
<evidence type="ECO:0008006" key="12">
    <source>
        <dbReference type="Google" id="ProtNLM"/>
    </source>
</evidence>
<feature type="transmembrane region" description="Helical" evidence="9">
    <location>
        <begin position="35"/>
        <end position="56"/>
    </location>
</feature>
<dbReference type="Proteomes" id="UP000078559">
    <property type="component" value="Chromosome 9"/>
</dbReference>
<dbReference type="PANTHER" id="PTHR24305">
    <property type="entry name" value="CYTOCHROME P450"/>
    <property type="match status" value="1"/>
</dbReference>
<keyword evidence="6 8" id="KW-0408">Iron</keyword>
<dbReference type="GO" id="GO:0005506">
    <property type="term" value="F:iron ion binding"/>
    <property type="evidence" value="ECO:0007669"/>
    <property type="project" value="InterPro"/>
</dbReference>
<dbReference type="GO" id="GO:0016705">
    <property type="term" value="F:oxidoreductase activity, acting on paired donors, with incorporation or reduction of molecular oxygen"/>
    <property type="evidence" value="ECO:0007669"/>
    <property type="project" value="InterPro"/>
</dbReference>
<keyword evidence="9" id="KW-0812">Transmembrane</keyword>
<name>A0A194W8K3_CYTMA</name>
<comment type="similarity">
    <text evidence="2">Belongs to the cytochrome P450 family.</text>
</comment>
<keyword evidence="7" id="KW-0503">Monooxygenase</keyword>
<dbReference type="InterPro" id="IPR050121">
    <property type="entry name" value="Cytochrome_P450_monoxygenase"/>
</dbReference>
<protein>
    <recommendedName>
        <fullName evidence="12">Tryprostatin B 6-hydroxylase</fullName>
    </recommendedName>
</protein>
<sequence>MARHTFAASVFALAFGLTSSRLFWVAVSPRTAVSWTSYAGIGLTALLDWIFLVLVYRLTLHPLATYPGPLLAACTDWYNVYWVANGSRHLEFDRQHKKYGAIVRFGPNRISFCSAGASRDLGSVKANVLRSPVFSAFKRFFGVDSSATTLNPKEHAFRRRVNNQALTPGILQAYEGRVTPHIAYMVELLKKDLDSAHENGQGKGEQEGWGSAYNMTRTLMYCVADIMADLVFNQPWNVQRDPRNRQHIEQLSKSTTGLLVAGHMQTVFRLGLHWILFFPFMKDVIHFLLLAKSFATRRASQTDSDFKHAEGQRDIWSALLASKDAETGQGFTPEQLTSEAGMFVTAGTGTSITTTSATLFYILHNPHTLARLTREIRTAFPVPDDCAGQPASQLSSPIEWGSPELKKISYLEACILEALRLSPGLPGISPRVAGPGGIMLDGTWFPEGTELGIPFWSLYRKAEYFDEPLVYKPERWLPVEEGGMGLQPGLGQAAAFTPFGQGRFGCLGRHLAMQEITLILGRLIWLFDMRLEPGNNLGGGTGEAPEGRECPSEFQILDRFASDGNGPSVQFRYRTL</sequence>
<dbReference type="PRINTS" id="PR00385">
    <property type="entry name" value="P450"/>
</dbReference>
<dbReference type="SUPFAM" id="SSF48264">
    <property type="entry name" value="Cytochrome P450"/>
    <property type="match status" value="1"/>
</dbReference>
<dbReference type="PANTHER" id="PTHR24305:SF237">
    <property type="entry name" value="CYTOCHROME P450 MONOOXYGENASE ATNE-RELATED"/>
    <property type="match status" value="1"/>
</dbReference>
<evidence type="ECO:0000256" key="8">
    <source>
        <dbReference type="PIRSR" id="PIRSR602401-1"/>
    </source>
</evidence>
<dbReference type="PRINTS" id="PR00463">
    <property type="entry name" value="EP450I"/>
</dbReference>
<dbReference type="Gene3D" id="1.10.630.10">
    <property type="entry name" value="Cytochrome P450"/>
    <property type="match status" value="1"/>
</dbReference>
<keyword evidence="9" id="KW-1133">Transmembrane helix</keyword>
<keyword evidence="3 8" id="KW-0349">Heme</keyword>
<evidence type="ECO:0000256" key="5">
    <source>
        <dbReference type="ARBA" id="ARBA00023002"/>
    </source>
</evidence>
<evidence type="ECO:0000256" key="7">
    <source>
        <dbReference type="ARBA" id="ARBA00023033"/>
    </source>
</evidence>
<feature type="binding site" description="axial binding residue" evidence="8">
    <location>
        <position position="506"/>
    </location>
    <ligand>
        <name>heme</name>
        <dbReference type="ChEBI" id="CHEBI:30413"/>
    </ligand>
    <ligandPart>
        <name>Fe</name>
        <dbReference type="ChEBI" id="CHEBI:18248"/>
    </ligandPart>
</feature>
<evidence type="ECO:0000256" key="9">
    <source>
        <dbReference type="SAM" id="Phobius"/>
    </source>
</evidence>
<evidence type="ECO:0000256" key="6">
    <source>
        <dbReference type="ARBA" id="ARBA00023004"/>
    </source>
</evidence>
<evidence type="ECO:0000256" key="3">
    <source>
        <dbReference type="ARBA" id="ARBA00022617"/>
    </source>
</evidence>
<dbReference type="InterPro" id="IPR001128">
    <property type="entry name" value="Cyt_P450"/>
</dbReference>
<dbReference type="OrthoDB" id="1470350at2759"/>
<gene>
    <name evidence="10" type="ORF">VM1G_08209</name>
</gene>
<keyword evidence="5" id="KW-0560">Oxidoreductase</keyword>
<evidence type="ECO:0000256" key="2">
    <source>
        <dbReference type="ARBA" id="ARBA00010617"/>
    </source>
</evidence>
<reference evidence="10" key="1">
    <citation type="submission" date="2014-12" db="EMBL/GenBank/DDBJ databases">
        <title>Genome Sequence of Valsa Canker Pathogens Uncovers a Specific Adaption of Colonization on Woody Bark.</title>
        <authorList>
            <person name="Yin Z."/>
            <person name="Liu H."/>
            <person name="Gao X."/>
            <person name="Li Z."/>
            <person name="Song N."/>
            <person name="Ke X."/>
            <person name="Dai Q."/>
            <person name="Wu Y."/>
            <person name="Sun Y."/>
            <person name="Xu J.-R."/>
            <person name="Kang Z.K."/>
            <person name="Wang L."/>
            <person name="Huang L."/>
        </authorList>
    </citation>
    <scope>NUCLEOTIDE SEQUENCE [LARGE SCALE GENOMIC DNA]</scope>
    <source>
        <strain evidence="10">03-8</strain>
    </source>
</reference>
<dbReference type="EMBL" id="CM003106">
    <property type="protein sequence ID" value="KUI72617.1"/>
    <property type="molecule type" value="Genomic_DNA"/>
</dbReference>